<evidence type="ECO:0000256" key="1">
    <source>
        <dbReference type="ARBA" id="ARBA00004776"/>
    </source>
</evidence>
<dbReference type="Gene3D" id="3.90.550.10">
    <property type="entry name" value="Spore Coat Polysaccharide Biosynthesis Protein SpsA, Chain A"/>
    <property type="match status" value="1"/>
</dbReference>
<dbReference type="EMBL" id="CP126084">
    <property type="protein sequence ID" value="WHX50744.1"/>
    <property type="molecule type" value="Genomic_DNA"/>
</dbReference>
<evidence type="ECO:0000256" key="3">
    <source>
        <dbReference type="ARBA" id="ARBA00022676"/>
    </source>
</evidence>
<evidence type="ECO:0000256" key="2">
    <source>
        <dbReference type="ARBA" id="ARBA00006739"/>
    </source>
</evidence>
<dbReference type="KEGG" id="pwn:QNH46_08895"/>
<dbReference type="AlphaFoldDB" id="A0AA95I561"/>
<dbReference type="SUPFAM" id="SSF53448">
    <property type="entry name" value="Nucleotide-diphospho-sugar transferases"/>
    <property type="match status" value="1"/>
</dbReference>
<organism evidence="6 7">
    <name type="scientific">Paenibacillus woosongensis</name>
    <dbReference type="NCBI Taxonomy" id="307580"/>
    <lineage>
        <taxon>Bacteria</taxon>
        <taxon>Bacillati</taxon>
        <taxon>Bacillota</taxon>
        <taxon>Bacilli</taxon>
        <taxon>Bacillales</taxon>
        <taxon>Paenibacillaceae</taxon>
        <taxon>Paenibacillus</taxon>
    </lineage>
</organism>
<keyword evidence="3 6" id="KW-0328">Glycosyltransferase</keyword>
<sequence length="292" mass="33110">MSAQPILVSVIISVQNEGIDLQTTLESMKVSRVAPRYEVIIVDEGSVDGCCDFLMHFKFDMPLRKLKTQRGISSRQLGASHALGEYLIFCSPRLYFEDGWMEALLEPIQQGRADCSTPSFTSQGRPVNIPQCSSLPGGLCASIYSYPAVTEEGDIPWLSWDCFAIRRQTLEELGGLADGFYTKEIETAEFSLRTWLSGRVCYYVPHVTLTIVFRHNYPPDHRLAYWGSDLIAFTRIHFEKETVARTRELVIACDGEQPGAPDREGLEEAREKYLGLRQHDPLWFANRFDITL</sequence>
<dbReference type="InterPro" id="IPR001173">
    <property type="entry name" value="Glyco_trans_2-like"/>
</dbReference>
<dbReference type="Proteomes" id="UP001177943">
    <property type="component" value="Chromosome"/>
</dbReference>
<comment type="pathway">
    <text evidence="1">Cell wall biogenesis; cell wall polysaccharide biosynthesis.</text>
</comment>
<gene>
    <name evidence="6" type="ORF">QNH46_08895</name>
</gene>
<comment type="similarity">
    <text evidence="2">Belongs to the glycosyltransferase 2 family.</text>
</comment>
<protein>
    <submittedName>
        <fullName evidence="6">Glycosyltransferase family 2 protein</fullName>
        <ecNumber evidence="6">2.4.-.-</ecNumber>
    </submittedName>
</protein>
<keyword evidence="4 6" id="KW-0808">Transferase</keyword>
<feature type="domain" description="Glycosyltransferase 2-like" evidence="5">
    <location>
        <begin position="9"/>
        <end position="173"/>
    </location>
</feature>
<dbReference type="PANTHER" id="PTHR43179">
    <property type="entry name" value="RHAMNOSYLTRANSFERASE WBBL"/>
    <property type="match status" value="1"/>
</dbReference>
<dbReference type="RefSeq" id="WP_283927780.1">
    <property type="nucleotide sequence ID" value="NZ_CP126084.1"/>
</dbReference>
<evidence type="ECO:0000313" key="6">
    <source>
        <dbReference type="EMBL" id="WHX50744.1"/>
    </source>
</evidence>
<dbReference type="PANTHER" id="PTHR43179:SF12">
    <property type="entry name" value="GALACTOFURANOSYLTRANSFERASE GLFT2"/>
    <property type="match status" value="1"/>
</dbReference>
<evidence type="ECO:0000313" key="7">
    <source>
        <dbReference type="Proteomes" id="UP001177943"/>
    </source>
</evidence>
<dbReference type="EC" id="2.4.-.-" evidence="6"/>
<dbReference type="GO" id="GO:0016757">
    <property type="term" value="F:glycosyltransferase activity"/>
    <property type="evidence" value="ECO:0007669"/>
    <property type="project" value="UniProtKB-KW"/>
</dbReference>
<dbReference type="InterPro" id="IPR029044">
    <property type="entry name" value="Nucleotide-diphossugar_trans"/>
</dbReference>
<evidence type="ECO:0000259" key="5">
    <source>
        <dbReference type="Pfam" id="PF00535"/>
    </source>
</evidence>
<dbReference type="Pfam" id="PF00535">
    <property type="entry name" value="Glycos_transf_2"/>
    <property type="match status" value="1"/>
</dbReference>
<name>A0AA95I561_9BACL</name>
<proteinExistence type="inferred from homology"/>
<evidence type="ECO:0000256" key="4">
    <source>
        <dbReference type="ARBA" id="ARBA00022679"/>
    </source>
</evidence>
<reference evidence="6" key="1">
    <citation type="submission" date="2023-05" db="EMBL/GenBank/DDBJ databases">
        <title>Comparative genomics of Bacillaceae isolates and their secondary metabolite potential.</title>
        <authorList>
            <person name="Song L."/>
            <person name="Nielsen L.J."/>
            <person name="Mohite O."/>
            <person name="Xu X."/>
            <person name="Weber T."/>
            <person name="Kovacs A.T."/>
        </authorList>
    </citation>
    <scope>NUCLEOTIDE SEQUENCE</scope>
    <source>
        <strain evidence="6">B2_4</strain>
    </source>
</reference>
<accession>A0AA95I561</accession>